<reference evidence="1 2" key="1">
    <citation type="submission" date="2024-03" db="EMBL/GenBank/DDBJ databases">
        <authorList>
            <consortium name="ELIXIR-Norway"/>
            <consortium name="Elixir Norway"/>
        </authorList>
    </citation>
    <scope>NUCLEOTIDE SEQUENCE [LARGE SCALE GENOMIC DNA]</scope>
</reference>
<dbReference type="Proteomes" id="UP001497522">
    <property type="component" value="Chromosome 1"/>
</dbReference>
<evidence type="ECO:0000313" key="1">
    <source>
        <dbReference type="EMBL" id="CAK9859000.1"/>
    </source>
</evidence>
<dbReference type="EMBL" id="OZ023702">
    <property type="protein sequence ID" value="CAK9859000.1"/>
    <property type="molecule type" value="Genomic_DNA"/>
</dbReference>
<sequence>MKLNTCSNNNLKPKSITRKEVLHAATAISSPKASHQEALHVTTAISSPQAPHQEALHAALAISRPQASSGRQIGP</sequence>
<accession>A0ABP1A943</accession>
<evidence type="ECO:0000313" key="2">
    <source>
        <dbReference type="Proteomes" id="UP001497522"/>
    </source>
</evidence>
<proteinExistence type="predicted"/>
<keyword evidence="2" id="KW-1185">Reference proteome</keyword>
<gene>
    <name evidence="1" type="ORF">CSSPJE1EN2_LOCUS1995</name>
</gene>
<protein>
    <submittedName>
        <fullName evidence="1">Uncharacterized protein</fullName>
    </submittedName>
</protein>
<organism evidence="1 2">
    <name type="scientific">Sphagnum jensenii</name>
    <dbReference type="NCBI Taxonomy" id="128206"/>
    <lineage>
        <taxon>Eukaryota</taxon>
        <taxon>Viridiplantae</taxon>
        <taxon>Streptophyta</taxon>
        <taxon>Embryophyta</taxon>
        <taxon>Bryophyta</taxon>
        <taxon>Sphagnophytina</taxon>
        <taxon>Sphagnopsida</taxon>
        <taxon>Sphagnales</taxon>
        <taxon>Sphagnaceae</taxon>
        <taxon>Sphagnum</taxon>
    </lineage>
</organism>
<name>A0ABP1A943_9BRYO</name>